<dbReference type="RefSeq" id="WP_250484800.1">
    <property type="nucleotide sequence ID" value="NZ_JAQQDB010000038.1"/>
</dbReference>
<evidence type="ECO:0000313" key="2">
    <source>
        <dbReference type="Proteomes" id="UP001629462"/>
    </source>
</evidence>
<evidence type="ECO:0000313" key="1">
    <source>
        <dbReference type="EMBL" id="MFM0521701.1"/>
    </source>
</evidence>
<accession>A0ABW9CT05</accession>
<proteinExistence type="predicted"/>
<protein>
    <submittedName>
        <fullName evidence="1">Alpha/beta hydrolase</fullName>
    </submittedName>
</protein>
<comment type="caution">
    <text evidence="1">The sequence shown here is derived from an EMBL/GenBank/DDBJ whole genome shotgun (WGS) entry which is preliminary data.</text>
</comment>
<gene>
    <name evidence="1" type="ORF">PQR08_30185</name>
</gene>
<name>A0ABW9CT05_9BURK</name>
<reference evidence="1 2" key="1">
    <citation type="journal article" date="2024" name="Chem. Sci.">
        <title>Discovery of megapolipeptins by genome mining of a Burkholderiales bacteria collection.</title>
        <authorList>
            <person name="Paulo B.S."/>
            <person name="Recchia M.J.J."/>
            <person name="Lee S."/>
            <person name="Fergusson C.H."/>
            <person name="Romanowski S.B."/>
            <person name="Hernandez A."/>
            <person name="Krull N."/>
            <person name="Liu D.Y."/>
            <person name="Cavanagh H."/>
            <person name="Bos A."/>
            <person name="Gray C.A."/>
            <person name="Murphy B.T."/>
            <person name="Linington R.G."/>
            <person name="Eustaquio A.S."/>
        </authorList>
    </citation>
    <scope>NUCLEOTIDE SEQUENCE [LARGE SCALE GENOMIC DNA]</scope>
    <source>
        <strain evidence="1 2">RL17-374-BIF-D</strain>
    </source>
</reference>
<dbReference type="Proteomes" id="UP001629462">
    <property type="component" value="Unassembled WGS sequence"/>
</dbReference>
<sequence length="588" mass="65374">MRASVLCILATIELAACSNLPTALHQQEKAFSIDSENSLQFHTVLYYPKGEALHYPGYVLALEKSPRNDINGAGKKLVVSNAKYLEGERDGVFLAHNTRQTIDEFQNRDRKSLFISHIIKYDRPAAKDVTTTLIDQCFLYNSFEAQDPVDVNAKWEFKMVQKLSKDTVLDRHGIAWRRCPLYQPEQVTRVPGVCTARTRKSETAVRSGNVEILKNQYQSAAPRNYVYINGLDALKKLECGMASHLREERYSHVVIIVMGWNTSQDEAIRNFNDIIGNMIEAARQEEGEGKALFRPLVVGVTWPSMWTNSFSNVFSYPNKADDADEVGLVWLNVVVNRTIPQLLKQVSSTMAPKVVLIGHSFGARAAMRALFSGPLLAQDKDAKEPIPDPRVDLVVALQGAVSINRFDPEKSWEGAPYRDFQKMWTQIVMTAASGDGATSLPFWYSPSGAASTWKKKCGDDASASTFECMKTVEYNAPATSDSHSKHLPFDLCFADDKGTCPVTLPRRDGKLLYIDTSAVVTTYNSPGTGGGAHSDIYRMPMGALLWKLTEAYAPNPLTPDDLCEPDTFEPSAQMYKDCTQEAELLPPG</sequence>
<dbReference type="Pfam" id="PF05990">
    <property type="entry name" value="DUF900"/>
    <property type="match status" value="1"/>
</dbReference>
<dbReference type="SUPFAM" id="SSF53474">
    <property type="entry name" value="alpha/beta-Hydrolases"/>
    <property type="match status" value="1"/>
</dbReference>
<keyword evidence="2" id="KW-1185">Reference proteome</keyword>
<dbReference type="EMBL" id="JAQQDB010000038">
    <property type="protein sequence ID" value="MFM0521701.1"/>
    <property type="molecule type" value="Genomic_DNA"/>
</dbReference>
<dbReference type="InterPro" id="IPR029058">
    <property type="entry name" value="AB_hydrolase_fold"/>
</dbReference>
<dbReference type="GO" id="GO:0016787">
    <property type="term" value="F:hydrolase activity"/>
    <property type="evidence" value="ECO:0007669"/>
    <property type="project" value="UniProtKB-KW"/>
</dbReference>
<dbReference type="InterPro" id="IPR010297">
    <property type="entry name" value="DUF900_hydrolase"/>
</dbReference>
<organism evidence="1 2">
    <name type="scientific">Caballeronia jiangsuensis</name>
    <dbReference type="NCBI Taxonomy" id="1458357"/>
    <lineage>
        <taxon>Bacteria</taxon>
        <taxon>Pseudomonadati</taxon>
        <taxon>Pseudomonadota</taxon>
        <taxon>Betaproteobacteria</taxon>
        <taxon>Burkholderiales</taxon>
        <taxon>Burkholderiaceae</taxon>
        <taxon>Caballeronia</taxon>
    </lineage>
</organism>
<keyword evidence="1" id="KW-0378">Hydrolase</keyword>